<sequence length="308" mass="33218">MSDFVPDLRTIQIFYWTATLGSFSAAAKRLNTTQPAVSHRIAALERTFGLTLINRLPRSLSLTPKGLELLSYAERVLRLHGEMVAAITAPANSSGSLRLGVSETIVHTWLTSFIEVMGRTYPGIAIDLAVDVSPNMREALLRRDLDLAFLVGPVTTPKLVNVPLGQFDTAWIASPRLVTTAGPIGLADLIRHPIITFPPNTTPFAQLRDLLVQSDLPPPRLYTSASLSAIIRMAIEGTGIGAMPVDAVLPEIEGGQLRVLDTAVSLPAVGFVAAYENAPDNRLSAAAAAIARTVAADWFAMKPRYRFP</sequence>
<keyword evidence="7" id="KW-1185">Reference proteome</keyword>
<dbReference type="GO" id="GO:0000976">
    <property type="term" value="F:transcription cis-regulatory region binding"/>
    <property type="evidence" value="ECO:0007669"/>
    <property type="project" value="TreeGrafter"/>
</dbReference>
<evidence type="ECO:0000256" key="4">
    <source>
        <dbReference type="ARBA" id="ARBA00023163"/>
    </source>
</evidence>
<reference evidence="7" key="1">
    <citation type="submission" date="2016-10" db="EMBL/GenBank/DDBJ databases">
        <authorList>
            <person name="Varghese N."/>
            <person name="Submissions S."/>
        </authorList>
    </citation>
    <scope>NUCLEOTIDE SEQUENCE [LARGE SCALE GENOMIC DNA]</scope>
    <source>
        <strain evidence="7">BL47</strain>
    </source>
</reference>
<evidence type="ECO:0000313" key="7">
    <source>
        <dbReference type="Proteomes" id="UP000198704"/>
    </source>
</evidence>
<evidence type="ECO:0000256" key="3">
    <source>
        <dbReference type="ARBA" id="ARBA00023125"/>
    </source>
</evidence>
<dbReference type="SUPFAM" id="SSF46785">
    <property type="entry name" value="Winged helix' DNA-binding domain"/>
    <property type="match status" value="1"/>
</dbReference>
<dbReference type="PROSITE" id="PS50931">
    <property type="entry name" value="HTH_LYSR"/>
    <property type="match status" value="1"/>
</dbReference>
<dbReference type="PANTHER" id="PTHR30126">
    <property type="entry name" value="HTH-TYPE TRANSCRIPTIONAL REGULATOR"/>
    <property type="match status" value="1"/>
</dbReference>
<dbReference type="PANTHER" id="PTHR30126:SF77">
    <property type="entry name" value="TRANSCRIPTIONAL REGULATORY PROTEIN"/>
    <property type="match status" value="1"/>
</dbReference>
<dbReference type="Pfam" id="PF03466">
    <property type="entry name" value="LysR_substrate"/>
    <property type="match status" value="1"/>
</dbReference>
<dbReference type="InterPro" id="IPR005119">
    <property type="entry name" value="LysR_subst-bd"/>
</dbReference>
<feature type="domain" description="HTH lysR-type" evidence="5">
    <location>
        <begin position="6"/>
        <end position="63"/>
    </location>
</feature>
<dbReference type="FunFam" id="1.10.10.10:FF:000001">
    <property type="entry name" value="LysR family transcriptional regulator"/>
    <property type="match status" value="1"/>
</dbReference>
<keyword evidence="4" id="KW-0804">Transcription</keyword>
<dbReference type="Proteomes" id="UP000198704">
    <property type="component" value="Unassembled WGS sequence"/>
</dbReference>
<evidence type="ECO:0000256" key="1">
    <source>
        <dbReference type="ARBA" id="ARBA00009437"/>
    </source>
</evidence>
<dbReference type="SUPFAM" id="SSF53850">
    <property type="entry name" value="Periplasmic binding protein-like II"/>
    <property type="match status" value="1"/>
</dbReference>
<protein>
    <submittedName>
        <fullName evidence="6">DNA-binding transcriptional regulator, LysR family</fullName>
    </submittedName>
</protein>
<evidence type="ECO:0000259" key="5">
    <source>
        <dbReference type="PROSITE" id="PS50931"/>
    </source>
</evidence>
<dbReference type="Pfam" id="PF00126">
    <property type="entry name" value="HTH_1"/>
    <property type="match status" value="1"/>
</dbReference>
<dbReference type="RefSeq" id="WP_091722749.1">
    <property type="nucleotide sequence ID" value="NZ_FNHS01000031.1"/>
</dbReference>
<dbReference type="PRINTS" id="PR00039">
    <property type="entry name" value="HTHLYSR"/>
</dbReference>
<dbReference type="InterPro" id="IPR036390">
    <property type="entry name" value="WH_DNA-bd_sf"/>
</dbReference>
<comment type="similarity">
    <text evidence="1">Belongs to the LysR transcriptional regulatory family.</text>
</comment>
<dbReference type="Gene3D" id="1.10.10.10">
    <property type="entry name" value="Winged helix-like DNA-binding domain superfamily/Winged helix DNA-binding domain"/>
    <property type="match status" value="1"/>
</dbReference>
<gene>
    <name evidence="6" type="ORF">SAMN05216360_1318</name>
</gene>
<proteinExistence type="inferred from homology"/>
<evidence type="ECO:0000313" key="6">
    <source>
        <dbReference type="EMBL" id="SDO62833.1"/>
    </source>
</evidence>
<evidence type="ECO:0000256" key="2">
    <source>
        <dbReference type="ARBA" id="ARBA00023015"/>
    </source>
</evidence>
<dbReference type="STRING" id="582672.SAMN05216360_1318"/>
<organism evidence="6 7">
    <name type="scientific">Methylobacterium phyllostachyos</name>
    <dbReference type="NCBI Taxonomy" id="582672"/>
    <lineage>
        <taxon>Bacteria</taxon>
        <taxon>Pseudomonadati</taxon>
        <taxon>Pseudomonadota</taxon>
        <taxon>Alphaproteobacteria</taxon>
        <taxon>Hyphomicrobiales</taxon>
        <taxon>Methylobacteriaceae</taxon>
        <taxon>Methylobacterium</taxon>
    </lineage>
</organism>
<dbReference type="Gene3D" id="3.40.190.10">
    <property type="entry name" value="Periplasmic binding protein-like II"/>
    <property type="match status" value="2"/>
</dbReference>
<dbReference type="OrthoDB" id="9791253at2"/>
<keyword evidence="3 6" id="KW-0238">DNA-binding</keyword>
<dbReference type="InterPro" id="IPR000847">
    <property type="entry name" value="LysR_HTH_N"/>
</dbReference>
<name>A0A1H0L499_9HYPH</name>
<keyword evidence="2" id="KW-0805">Transcription regulation</keyword>
<dbReference type="GO" id="GO:0003700">
    <property type="term" value="F:DNA-binding transcription factor activity"/>
    <property type="evidence" value="ECO:0007669"/>
    <property type="project" value="InterPro"/>
</dbReference>
<dbReference type="EMBL" id="FNHS01000031">
    <property type="protein sequence ID" value="SDO62833.1"/>
    <property type="molecule type" value="Genomic_DNA"/>
</dbReference>
<dbReference type="AlphaFoldDB" id="A0A1H0L499"/>
<accession>A0A1H0L499</accession>
<dbReference type="InterPro" id="IPR036388">
    <property type="entry name" value="WH-like_DNA-bd_sf"/>
</dbReference>
<dbReference type="CDD" id="cd05466">
    <property type="entry name" value="PBP2_LTTR_substrate"/>
    <property type="match status" value="1"/>
</dbReference>